<comment type="similarity">
    <text evidence="1 4">Belongs to the aldehyde dehydrogenase family.</text>
</comment>
<keyword evidence="7" id="KW-1185">Reference proteome</keyword>
<evidence type="ECO:0000256" key="3">
    <source>
        <dbReference type="PROSITE-ProRule" id="PRU10007"/>
    </source>
</evidence>
<sequence length="500" mass="53124">MSSAAIDRRHVINTAHRFITAPFIDGAPVQAVSGETVDSINPATGEVIAPVAACDEQDIEVAVASARRAFERGEWSNADPADRKAVLLRFADLLEEHIEELAMLDSIDAGKPITDCRDVDLPDAINTFRWYAEGIDKFFGRVCPTGSGNLGLITREPIGVVAAVLPWNFPMATLSWKAGPALAAGNSLIVKPAELAPFSTLRTAELAAEAGIPAGVFNVVPGLGHVAGRALGRHPGVDAVTFTGSTEVGRHFLRYSADSNLKKVILECGGKSPQIVMADVANRLDAIAEELAGAAFWNMGENCTCGSRILVHASLRDALVERLVAQAATWSVGDPQDPATKIGALIEKAHLDKVMGYIKSGIDDGATLVAGGHRVLEETGGWYVEPTIFTDVRPTMAIAREEIFGPVLSVLTFETEEEAIALANDSEYGLAASVFTRDLDAAHRISRAVRAGTVSVNCYSEGAITTPFGGFKSSGFGGYDKGIEAIDQYTQIKTTWFALS</sequence>
<name>A0A840QBH9_9PSEU</name>
<accession>A0A840QBH9</accession>
<dbReference type="PROSITE" id="PS00070">
    <property type="entry name" value="ALDEHYDE_DEHYDR_CYS"/>
    <property type="match status" value="1"/>
</dbReference>
<dbReference type="GO" id="GO:0016620">
    <property type="term" value="F:oxidoreductase activity, acting on the aldehyde or oxo group of donors, NAD or NADP as acceptor"/>
    <property type="evidence" value="ECO:0007669"/>
    <property type="project" value="InterPro"/>
</dbReference>
<feature type="active site" evidence="3">
    <location>
        <position position="267"/>
    </location>
</feature>
<dbReference type="PROSITE" id="PS00687">
    <property type="entry name" value="ALDEHYDE_DEHYDR_GLU"/>
    <property type="match status" value="1"/>
</dbReference>
<evidence type="ECO:0000256" key="1">
    <source>
        <dbReference type="ARBA" id="ARBA00009986"/>
    </source>
</evidence>
<proteinExistence type="inferred from homology"/>
<dbReference type="Proteomes" id="UP000584374">
    <property type="component" value="Unassembled WGS sequence"/>
</dbReference>
<dbReference type="FunFam" id="3.40.309.10:FF:000012">
    <property type="entry name" value="Betaine aldehyde dehydrogenase"/>
    <property type="match status" value="1"/>
</dbReference>
<gene>
    <name evidence="6" type="ORF">BJ970_004685</name>
</gene>
<dbReference type="FunFam" id="3.40.605.10:FF:000001">
    <property type="entry name" value="Aldehyde dehydrogenase 1"/>
    <property type="match status" value="1"/>
</dbReference>
<organism evidence="6 7">
    <name type="scientific">Saccharopolyspora phatthalungensis</name>
    <dbReference type="NCBI Taxonomy" id="664693"/>
    <lineage>
        <taxon>Bacteria</taxon>
        <taxon>Bacillati</taxon>
        <taxon>Actinomycetota</taxon>
        <taxon>Actinomycetes</taxon>
        <taxon>Pseudonocardiales</taxon>
        <taxon>Pseudonocardiaceae</taxon>
        <taxon>Saccharopolyspora</taxon>
    </lineage>
</organism>
<dbReference type="InterPro" id="IPR016163">
    <property type="entry name" value="Ald_DH_C"/>
</dbReference>
<comment type="caution">
    <text evidence="6">The sequence shown here is derived from an EMBL/GenBank/DDBJ whole genome shotgun (WGS) entry which is preliminary data.</text>
</comment>
<dbReference type="InterPro" id="IPR016160">
    <property type="entry name" value="Ald_DH_CS_CYS"/>
</dbReference>
<evidence type="ECO:0000259" key="5">
    <source>
        <dbReference type="Pfam" id="PF00171"/>
    </source>
</evidence>
<dbReference type="Gene3D" id="3.40.605.10">
    <property type="entry name" value="Aldehyde Dehydrogenase, Chain A, domain 1"/>
    <property type="match status" value="1"/>
</dbReference>
<feature type="domain" description="Aldehyde dehydrogenase" evidence="5">
    <location>
        <begin position="33"/>
        <end position="494"/>
    </location>
</feature>
<protein>
    <submittedName>
        <fullName evidence="6">Gamma-glutamyl-gamma-aminobutyraldehyde dehydrogenase</fullName>
        <ecNumber evidence="6">1.2.1.-</ecNumber>
    </submittedName>
</protein>
<dbReference type="InterPro" id="IPR016161">
    <property type="entry name" value="Ald_DH/histidinol_DH"/>
</dbReference>
<dbReference type="SUPFAM" id="SSF53720">
    <property type="entry name" value="ALDH-like"/>
    <property type="match status" value="1"/>
</dbReference>
<dbReference type="Gene3D" id="3.40.309.10">
    <property type="entry name" value="Aldehyde Dehydrogenase, Chain A, domain 2"/>
    <property type="match status" value="1"/>
</dbReference>
<dbReference type="EMBL" id="JACHIW010000001">
    <property type="protein sequence ID" value="MBB5157151.1"/>
    <property type="molecule type" value="Genomic_DNA"/>
</dbReference>
<dbReference type="EC" id="1.2.1.-" evidence="6"/>
<dbReference type="InterPro" id="IPR016162">
    <property type="entry name" value="Ald_DH_N"/>
</dbReference>
<dbReference type="Pfam" id="PF00171">
    <property type="entry name" value="Aldedh"/>
    <property type="match status" value="1"/>
</dbReference>
<dbReference type="AlphaFoldDB" id="A0A840QBH9"/>
<reference evidence="6 7" key="1">
    <citation type="submission" date="2020-08" db="EMBL/GenBank/DDBJ databases">
        <title>Sequencing the genomes of 1000 actinobacteria strains.</title>
        <authorList>
            <person name="Klenk H.-P."/>
        </authorList>
    </citation>
    <scope>NUCLEOTIDE SEQUENCE [LARGE SCALE GENOMIC DNA]</scope>
    <source>
        <strain evidence="6 7">DSM 45584</strain>
    </source>
</reference>
<evidence type="ECO:0000313" key="7">
    <source>
        <dbReference type="Proteomes" id="UP000584374"/>
    </source>
</evidence>
<keyword evidence="2 4" id="KW-0560">Oxidoreductase</keyword>
<dbReference type="PANTHER" id="PTHR11699">
    <property type="entry name" value="ALDEHYDE DEHYDROGENASE-RELATED"/>
    <property type="match status" value="1"/>
</dbReference>
<dbReference type="InterPro" id="IPR015590">
    <property type="entry name" value="Aldehyde_DH_dom"/>
</dbReference>
<dbReference type="RefSeq" id="WP_312864362.1">
    <property type="nucleotide sequence ID" value="NZ_JACHIW010000001.1"/>
</dbReference>
<dbReference type="InterPro" id="IPR029510">
    <property type="entry name" value="Ald_DH_CS_GLU"/>
</dbReference>
<evidence type="ECO:0000313" key="6">
    <source>
        <dbReference type="EMBL" id="MBB5157151.1"/>
    </source>
</evidence>
<evidence type="ECO:0000256" key="2">
    <source>
        <dbReference type="ARBA" id="ARBA00023002"/>
    </source>
</evidence>
<evidence type="ECO:0000256" key="4">
    <source>
        <dbReference type="RuleBase" id="RU003345"/>
    </source>
</evidence>
<dbReference type="CDD" id="cd07112">
    <property type="entry name" value="ALDH_GABALDH-PuuC"/>
    <property type="match status" value="1"/>
</dbReference>